<feature type="region of interest" description="Disordered" evidence="1">
    <location>
        <begin position="282"/>
        <end position="340"/>
    </location>
</feature>
<reference evidence="3 4" key="1">
    <citation type="submission" date="2015-09" db="EMBL/GenBank/DDBJ databases">
        <authorList>
            <consortium name="Pathogen Informatics"/>
        </authorList>
    </citation>
    <scope>NUCLEOTIDE SEQUENCE [LARGE SCALE GENOMIC DNA]</scope>
    <source>
        <strain evidence="3 4">2789STDY5834861</strain>
    </source>
</reference>
<evidence type="ECO:0000313" key="3">
    <source>
        <dbReference type="EMBL" id="CUN95889.1"/>
    </source>
</evidence>
<dbReference type="PANTHER" id="PTHR40076:SF1">
    <property type="entry name" value="MEMBRANE PROTEIN"/>
    <property type="match status" value="1"/>
</dbReference>
<feature type="transmembrane region" description="Helical" evidence="2">
    <location>
        <begin position="197"/>
        <end position="222"/>
    </location>
</feature>
<dbReference type="Proteomes" id="UP000095645">
    <property type="component" value="Unassembled WGS sequence"/>
</dbReference>
<gene>
    <name evidence="3" type="ORF">ERS852476_01513</name>
</gene>
<keyword evidence="2" id="KW-0472">Membrane</keyword>
<dbReference type="AlphaFoldDB" id="A0A174B6R1"/>
<dbReference type="Pfam" id="PF06161">
    <property type="entry name" value="DUF975"/>
    <property type="match status" value="1"/>
</dbReference>
<dbReference type="EMBL" id="CYZP01000011">
    <property type="protein sequence ID" value="CUN95889.1"/>
    <property type="molecule type" value="Genomic_DNA"/>
</dbReference>
<sequence length="340" mass="39450">MTSRRELKNYAKQAMSGKYGILILAFVAVQALALISSMISSALFPGEETIDIVLSYAFTFILTLLINVVAAGMNYMYLNIARGKVYSLNDLFYFYRHHPDRVIVAGFFMAVLNLLTMLPYTIYSNANLPGEDASVEVLITWLYTGVVLMIVGMIVYQILVIPLEMTYYILADKPELKSTEAMKESLEMMHGNFGRYLMLKISFIPLMFLSVFTFYIALLWIFPYMAMTEVMFYRDLTGELKVQKEEEERVARDYVNPMFDSYSQSEQPQEDQTHPQQFWRVPEESVSYENEDEQNVTDNTEMQNVQADMDDKKEQNDSAPKEEEEDNEPKPWDEYFDSLK</sequence>
<feature type="transmembrane region" description="Helical" evidence="2">
    <location>
        <begin position="142"/>
        <end position="163"/>
    </location>
</feature>
<dbReference type="RefSeq" id="WP_055057890.1">
    <property type="nucleotide sequence ID" value="NZ_CYZP01000011.1"/>
</dbReference>
<evidence type="ECO:0000256" key="1">
    <source>
        <dbReference type="SAM" id="MobiDB-lite"/>
    </source>
</evidence>
<protein>
    <submittedName>
        <fullName evidence="3">Predicted integral membrane protein</fullName>
    </submittedName>
</protein>
<organism evidence="3 4">
    <name type="scientific">Blautia obeum</name>
    <dbReference type="NCBI Taxonomy" id="40520"/>
    <lineage>
        <taxon>Bacteria</taxon>
        <taxon>Bacillati</taxon>
        <taxon>Bacillota</taxon>
        <taxon>Clostridia</taxon>
        <taxon>Lachnospirales</taxon>
        <taxon>Lachnospiraceae</taxon>
        <taxon>Blautia</taxon>
    </lineage>
</organism>
<keyword evidence="2" id="KW-0812">Transmembrane</keyword>
<dbReference type="PANTHER" id="PTHR40076">
    <property type="entry name" value="MEMBRANE PROTEIN-RELATED"/>
    <property type="match status" value="1"/>
</dbReference>
<evidence type="ECO:0000313" key="4">
    <source>
        <dbReference type="Proteomes" id="UP000095645"/>
    </source>
</evidence>
<feature type="compositionally biased region" description="Polar residues" evidence="1">
    <location>
        <begin position="296"/>
        <end position="306"/>
    </location>
</feature>
<feature type="compositionally biased region" description="Basic and acidic residues" evidence="1">
    <location>
        <begin position="328"/>
        <end position="340"/>
    </location>
</feature>
<name>A0A174B6R1_9FIRM</name>
<feature type="transmembrane region" description="Helical" evidence="2">
    <location>
        <begin position="102"/>
        <end position="122"/>
    </location>
</feature>
<accession>A0A174B6R1</accession>
<feature type="transmembrane region" description="Helical" evidence="2">
    <location>
        <begin position="21"/>
        <end position="44"/>
    </location>
</feature>
<evidence type="ECO:0000256" key="2">
    <source>
        <dbReference type="SAM" id="Phobius"/>
    </source>
</evidence>
<feature type="compositionally biased region" description="Basic and acidic residues" evidence="1">
    <location>
        <begin position="309"/>
        <end position="321"/>
    </location>
</feature>
<feature type="transmembrane region" description="Helical" evidence="2">
    <location>
        <begin position="56"/>
        <end position="81"/>
    </location>
</feature>
<dbReference type="InterPro" id="IPR010380">
    <property type="entry name" value="DUF975"/>
</dbReference>
<keyword evidence="2" id="KW-1133">Transmembrane helix</keyword>
<proteinExistence type="predicted"/>